<evidence type="ECO:0000313" key="2">
    <source>
        <dbReference type="EMBL" id="MDQ0189544.1"/>
    </source>
</evidence>
<dbReference type="Pfam" id="PF10710">
    <property type="entry name" value="DUF2512"/>
    <property type="match status" value="1"/>
</dbReference>
<keyword evidence="1" id="KW-1133">Transmembrane helix</keyword>
<feature type="transmembrane region" description="Helical" evidence="1">
    <location>
        <begin position="67"/>
        <end position="85"/>
    </location>
</feature>
<keyword evidence="1" id="KW-0812">Transmembrane</keyword>
<evidence type="ECO:0000256" key="1">
    <source>
        <dbReference type="SAM" id="Phobius"/>
    </source>
</evidence>
<organism evidence="2 3">
    <name type="scientific">Alicyclobacillus cycloheptanicus</name>
    <dbReference type="NCBI Taxonomy" id="1457"/>
    <lineage>
        <taxon>Bacteria</taxon>
        <taxon>Bacillati</taxon>
        <taxon>Bacillota</taxon>
        <taxon>Bacilli</taxon>
        <taxon>Bacillales</taxon>
        <taxon>Alicyclobacillaceae</taxon>
        <taxon>Alicyclobacillus</taxon>
    </lineage>
</organism>
<comment type="caution">
    <text evidence="2">The sequence shown here is derived from an EMBL/GenBank/DDBJ whole genome shotgun (WGS) entry which is preliminary data.</text>
</comment>
<proteinExistence type="predicted"/>
<dbReference type="RefSeq" id="WP_274456344.1">
    <property type="nucleotide sequence ID" value="NZ_CP067097.1"/>
</dbReference>
<feature type="transmembrane region" description="Helical" evidence="1">
    <location>
        <begin position="5"/>
        <end position="24"/>
    </location>
</feature>
<sequence length="124" mass="13720">MSNLVISVTNFILKWVAATLALWIAERVDPDLYLTFWQVFSTAMAIGIVGTITDLTVLPRMGNGRAVALDFIINVILIWLVPNLFHGAPISMAASLVCSAALSLIEYSTHIFMLKSERLIDRAR</sequence>
<gene>
    <name evidence="2" type="ORF">J2S03_001376</name>
</gene>
<dbReference type="InterPro" id="IPR019649">
    <property type="entry name" value="DUF2512"/>
</dbReference>
<keyword evidence="3" id="KW-1185">Reference proteome</keyword>
<dbReference type="Proteomes" id="UP001232973">
    <property type="component" value="Unassembled WGS sequence"/>
</dbReference>
<reference evidence="2 3" key="1">
    <citation type="submission" date="2023-07" db="EMBL/GenBank/DDBJ databases">
        <title>Genomic Encyclopedia of Type Strains, Phase IV (KMG-IV): sequencing the most valuable type-strain genomes for metagenomic binning, comparative biology and taxonomic classification.</title>
        <authorList>
            <person name="Goeker M."/>
        </authorList>
    </citation>
    <scope>NUCLEOTIDE SEQUENCE [LARGE SCALE GENOMIC DNA]</scope>
    <source>
        <strain evidence="2 3">DSM 4006</strain>
    </source>
</reference>
<protein>
    <submittedName>
        <fullName evidence="2">Uncharacterized membrane protein YvlD (DUF360 family)</fullName>
    </submittedName>
</protein>
<feature type="transmembrane region" description="Helical" evidence="1">
    <location>
        <begin position="36"/>
        <end position="55"/>
    </location>
</feature>
<feature type="transmembrane region" description="Helical" evidence="1">
    <location>
        <begin position="91"/>
        <end position="114"/>
    </location>
</feature>
<dbReference type="EMBL" id="JAUSTP010000008">
    <property type="protein sequence ID" value="MDQ0189544.1"/>
    <property type="molecule type" value="Genomic_DNA"/>
</dbReference>
<evidence type="ECO:0000313" key="3">
    <source>
        <dbReference type="Proteomes" id="UP001232973"/>
    </source>
</evidence>
<keyword evidence="1" id="KW-0472">Membrane</keyword>
<accession>A0ABT9XHN4</accession>
<name>A0ABT9XHN4_9BACL</name>